<dbReference type="PANTHER" id="PTHR45661:SF3">
    <property type="entry name" value="IG-LIKE DOMAIN-CONTAINING PROTEIN"/>
    <property type="match status" value="1"/>
</dbReference>
<feature type="chain" id="PRO_5044002788" description="Leucine-rich repeat domain-containing protein" evidence="1">
    <location>
        <begin position="24"/>
        <end position="687"/>
    </location>
</feature>
<protein>
    <recommendedName>
        <fullName evidence="4">Leucine-rich repeat domain-containing protein</fullName>
    </recommendedName>
</protein>
<dbReference type="Gene3D" id="3.80.10.10">
    <property type="entry name" value="Ribonuclease Inhibitor"/>
    <property type="match status" value="5"/>
</dbReference>
<dbReference type="EMBL" id="LLKB01000007">
    <property type="protein sequence ID" value="KQC84172.1"/>
    <property type="molecule type" value="Genomic_DNA"/>
</dbReference>
<dbReference type="Pfam" id="PF13306">
    <property type="entry name" value="LRR_5"/>
    <property type="match status" value="5"/>
</dbReference>
<accession>A0AAW3JN57</accession>
<proteinExistence type="predicted"/>
<feature type="signal peptide" evidence="1">
    <location>
        <begin position="1"/>
        <end position="23"/>
    </location>
</feature>
<reference evidence="2 3" key="1">
    <citation type="submission" date="2015-10" db="EMBL/GenBank/DDBJ databases">
        <title>Butyribacter intestini gen. nov., sp. nov., a butyric acid-producing bacterium of the family Lachnospiraceae isolated from the human faeces.</title>
        <authorList>
            <person name="Zou Y."/>
            <person name="Xue W."/>
            <person name="Luo G."/>
            <person name="Lv M."/>
        </authorList>
    </citation>
    <scope>NUCLEOTIDE SEQUENCE [LARGE SCALE GENOMIC DNA]</scope>
    <source>
        <strain evidence="2 3">TF01-11</strain>
    </source>
</reference>
<dbReference type="InterPro" id="IPR032675">
    <property type="entry name" value="LRR_dom_sf"/>
</dbReference>
<evidence type="ECO:0000313" key="3">
    <source>
        <dbReference type="Proteomes" id="UP000050833"/>
    </source>
</evidence>
<evidence type="ECO:0000313" key="2">
    <source>
        <dbReference type="EMBL" id="KQC84172.1"/>
    </source>
</evidence>
<dbReference type="PANTHER" id="PTHR45661">
    <property type="entry name" value="SURFACE ANTIGEN"/>
    <property type="match status" value="1"/>
</dbReference>
<organism evidence="2 3">
    <name type="scientific">Butyribacter intestini</name>
    <dbReference type="NCBI Taxonomy" id="1703332"/>
    <lineage>
        <taxon>Bacteria</taxon>
        <taxon>Bacillati</taxon>
        <taxon>Bacillota</taxon>
        <taxon>Clostridia</taxon>
        <taxon>Lachnospirales</taxon>
        <taxon>Lachnospiraceae</taxon>
        <taxon>Butyribacter</taxon>
    </lineage>
</organism>
<dbReference type="InterPro" id="IPR053139">
    <property type="entry name" value="Surface_bspA-like"/>
</dbReference>
<dbReference type="AlphaFoldDB" id="A0AAW3JN57"/>
<dbReference type="RefSeq" id="WP_055946487.1">
    <property type="nucleotide sequence ID" value="NZ_LLKB01000007.1"/>
</dbReference>
<name>A0AAW3JN57_9FIRM</name>
<dbReference type="SUPFAM" id="SSF52058">
    <property type="entry name" value="L domain-like"/>
    <property type="match status" value="1"/>
</dbReference>
<sequence>MKRKGILLIAIVFMALAFQYANSDVCHAAGKKTAYGTVSENGEVLYIPKTVKTVYGLNMHCGGIYYKSLKKVVVSKENKYYKSVNGVLYNKKGTELVHYPAKKSGSTYKIPSSVKYVDCVAFIGNKNIKKIILGKNVKHFDDGALNYMTIGEGCTELEKIIVSKENKYYKSVNGVLYNKKGTKLVVYPAKKSGSTYKLPSTVNYIGCWAFMGNESLKNITIDENVTKIDEGAFKGTKIEHIELSGGKADAGKKLKLMAEAFAQCCNLKEITGGYRVSETGWLTFELCKNLQNMDIGKGLEKLDYSFGGCVSLNKICLSDKLKDINGDAFVDGGCKEFYVEDTNKKYKSIDGSLYEITDSAKGSLKLLFSANTSDFKYVTPDNVVEVSDSAFKGRDAVKEISIGGGVTEFECDSIQNCSGLEILRLSSRVKKVVRFRWDYGCYVSDNNLSNLKKIEVDAGNAKYESYNNELFTKGRKRAILLPYGSKNIIIPKETEEFYGGITLNKFEKIEVEKGNKYFTVKDNVVYDKDVTNIMVFPTYKTTYTLPATLKEFPAMTFRYVEDYLDWAGTAEITKADMNLSCVKVAKGNKYFKAVDGVLYAKKTGQLEYYPPAKKGSYKILKGTKTVNDSAFVYTRYLTELTVPKSVKSIVISPRDSVSLKKVKVSKKCKVTKMTKREGAGVKIVRVG</sequence>
<keyword evidence="1" id="KW-0732">Signal</keyword>
<comment type="caution">
    <text evidence="2">The sequence shown here is derived from an EMBL/GenBank/DDBJ whole genome shotgun (WGS) entry which is preliminary data.</text>
</comment>
<gene>
    <name evidence="2" type="ORF">APZ18_14835</name>
</gene>
<dbReference type="InterPro" id="IPR026906">
    <property type="entry name" value="LRR_5"/>
</dbReference>
<evidence type="ECO:0008006" key="4">
    <source>
        <dbReference type="Google" id="ProtNLM"/>
    </source>
</evidence>
<keyword evidence="3" id="KW-1185">Reference proteome</keyword>
<evidence type="ECO:0000256" key="1">
    <source>
        <dbReference type="SAM" id="SignalP"/>
    </source>
</evidence>
<dbReference type="Proteomes" id="UP000050833">
    <property type="component" value="Unassembled WGS sequence"/>
</dbReference>